<evidence type="ECO:0000256" key="7">
    <source>
        <dbReference type="ARBA" id="ARBA00022692"/>
    </source>
</evidence>
<evidence type="ECO:0000256" key="16">
    <source>
        <dbReference type="SAM" id="Phobius"/>
    </source>
</evidence>
<evidence type="ECO:0000256" key="4">
    <source>
        <dbReference type="ARBA" id="ARBA00021095"/>
    </source>
</evidence>
<dbReference type="GO" id="GO:0008137">
    <property type="term" value="F:NADH dehydrogenase (ubiquinone) activity"/>
    <property type="evidence" value="ECO:0007669"/>
    <property type="project" value="UniProtKB-EC"/>
</dbReference>
<evidence type="ECO:0000256" key="13">
    <source>
        <dbReference type="ARBA" id="ARBA00023136"/>
    </source>
</evidence>
<keyword evidence="13 16" id="KW-0472">Membrane</keyword>
<evidence type="ECO:0000256" key="12">
    <source>
        <dbReference type="ARBA" id="ARBA00023128"/>
    </source>
</evidence>
<keyword evidence="10 16" id="KW-1133">Transmembrane helix</keyword>
<evidence type="ECO:0000256" key="8">
    <source>
        <dbReference type="ARBA" id="ARBA00022967"/>
    </source>
</evidence>
<evidence type="ECO:0000256" key="15">
    <source>
        <dbReference type="ARBA" id="ARBA00049551"/>
    </source>
</evidence>
<evidence type="ECO:0000256" key="3">
    <source>
        <dbReference type="ARBA" id="ARBA00012944"/>
    </source>
</evidence>
<geneLocation type="mitochondrion" evidence="17"/>
<name>A0A346RKK1_9CUCU</name>
<comment type="subcellular location">
    <subcellularLocation>
        <location evidence="1">Mitochondrion membrane</location>
        <topology evidence="1">Multi-pass membrane protein</topology>
    </subcellularLocation>
</comment>
<feature type="transmembrane region" description="Helical" evidence="16">
    <location>
        <begin position="75"/>
        <end position="93"/>
    </location>
</feature>
<comment type="catalytic activity">
    <reaction evidence="15">
        <text>a ubiquinone + NADH + 5 H(+)(in) = a ubiquinol + NAD(+) + 4 H(+)(out)</text>
        <dbReference type="Rhea" id="RHEA:29091"/>
        <dbReference type="Rhea" id="RHEA-COMP:9565"/>
        <dbReference type="Rhea" id="RHEA-COMP:9566"/>
        <dbReference type="ChEBI" id="CHEBI:15378"/>
        <dbReference type="ChEBI" id="CHEBI:16389"/>
        <dbReference type="ChEBI" id="CHEBI:17976"/>
        <dbReference type="ChEBI" id="CHEBI:57540"/>
        <dbReference type="ChEBI" id="CHEBI:57945"/>
        <dbReference type="EC" id="7.1.1.2"/>
    </reaction>
</comment>
<keyword evidence="8" id="KW-1278">Translocase</keyword>
<reference evidence="17" key="1">
    <citation type="journal article" date="2018" name="J. ISSAAS">
        <title>The contribution of mitochondrial metagenomics to large-scale data mining and phylogenetic analysis of Coleoptera.</title>
        <authorList>
            <person name="Miller K."/>
            <person name="Linard B."/>
            <person name="Motyka M."/>
            <person name="Bocek M."/>
            <person name="Vogler A.P."/>
        </authorList>
    </citation>
    <scope>NUCLEOTIDE SEQUENCE</scope>
</reference>
<evidence type="ECO:0000313" key="17">
    <source>
        <dbReference type="EMBL" id="AXS66598.1"/>
    </source>
</evidence>
<dbReference type="PANTHER" id="PTHR11435">
    <property type="entry name" value="NADH UBIQUINONE OXIDOREDUCTASE SUBUNIT ND6"/>
    <property type="match status" value="1"/>
</dbReference>
<keyword evidence="9" id="KW-0249">Electron transport</keyword>
<keyword evidence="5" id="KW-0813">Transport</keyword>
<feature type="transmembrane region" description="Helical" evidence="16">
    <location>
        <begin position="44"/>
        <end position="63"/>
    </location>
</feature>
<feature type="transmembrane region" description="Helical" evidence="16">
    <location>
        <begin position="12"/>
        <end position="38"/>
    </location>
</feature>
<organism evidence="17">
    <name type="scientific">Curculionoidea sp. 24 KM-2017</name>
    <dbReference type="NCBI Taxonomy" id="2219408"/>
    <lineage>
        <taxon>Eukaryota</taxon>
        <taxon>Metazoa</taxon>
        <taxon>Ecdysozoa</taxon>
        <taxon>Arthropoda</taxon>
        <taxon>Hexapoda</taxon>
        <taxon>Insecta</taxon>
        <taxon>Pterygota</taxon>
        <taxon>Neoptera</taxon>
        <taxon>Endopterygota</taxon>
        <taxon>Coleoptera</taxon>
        <taxon>Polyphaga</taxon>
        <taxon>Cucujiformia</taxon>
    </lineage>
</organism>
<sequence length="155" mass="17605">MIKIMISISLIFIFLSHPLSISILLFIQTILVSLISGVMNNNFWFSYILFLILIGGLMILFIYMTSIASNEKFHFSPELLSIFILSLVILMFYKTTFNIQNMNNLENLPALLAINKPMNTKMVVSFNLIIVYLFIALIAVTNMTKSTAGPLRQLS</sequence>
<evidence type="ECO:0000256" key="5">
    <source>
        <dbReference type="ARBA" id="ARBA00022448"/>
    </source>
</evidence>
<dbReference type="EMBL" id="MG193534">
    <property type="protein sequence ID" value="AXS66598.1"/>
    <property type="molecule type" value="Genomic_DNA"/>
</dbReference>
<keyword evidence="11" id="KW-0520">NAD</keyword>
<dbReference type="PANTHER" id="PTHR11435:SF1">
    <property type="entry name" value="NADH-UBIQUINONE OXIDOREDUCTASE CHAIN 6"/>
    <property type="match status" value="1"/>
</dbReference>
<keyword evidence="12 17" id="KW-0496">Mitochondrion</keyword>
<evidence type="ECO:0000256" key="11">
    <source>
        <dbReference type="ARBA" id="ARBA00023027"/>
    </source>
</evidence>
<evidence type="ECO:0000256" key="6">
    <source>
        <dbReference type="ARBA" id="ARBA00022660"/>
    </source>
</evidence>
<dbReference type="AlphaFoldDB" id="A0A346RKK1"/>
<proteinExistence type="inferred from homology"/>
<dbReference type="GO" id="GO:0031966">
    <property type="term" value="C:mitochondrial membrane"/>
    <property type="evidence" value="ECO:0007669"/>
    <property type="project" value="UniProtKB-SubCell"/>
</dbReference>
<dbReference type="EC" id="7.1.1.2" evidence="3"/>
<evidence type="ECO:0000256" key="9">
    <source>
        <dbReference type="ARBA" id="ARBA00022982"/>
    </source>
</evidence>
<dbReference type="InterPro" id="IPR050269">
    <property type="entry name" value="ComplexI_Subunit6"/>
</dbReference>
<evidence type="ECO:0000256" key="2">
    <source>
        <dbReference type="ARBA" id="ARBA00005698"/>
    </source>
</evidence>
<keyword evidence="6" id="KW-0679">Respiratory chain</keyword>
<evidence type="ECO:0000256" key="10">
    <source>
        <dbReference type="ARBA" id="ARBA00022989"/>
    </source>
</evidence>
<evidence type="ECO:0000256" key="14">
    <source>
        <dbReference type="ARBA" id="ARBA00031019"/>
    </source>
</evidence>
<evidence type="ECO:0000256" key="1">
    <source>
        <dbReference type="ARBA" id="ARBA00004225"/>
    </source>
</evidence>
<protein>
    <recommendedName>
        <fullName evidence="4">NADH-ubiquinone oxidoreductase chain 6</fullName>
        <ecNumber evidence="3">7.1.1.2</ecNumber>
    </recommendedName>
    <alternativeName>
        <fullName evidence="14">NADH dehydrogenase subunit 6</fullName>
    </alternativeName>
</protein>
<feature type="transmembrane region" description="Helical" evidence="16">
    <location>
        <begin position="122"/>
        <end position="143"/>
    </location>
</feature>
<keyword evidence="7 16" id="KW-0812">Transmembrane</keyword>
<gene>
    <name evidence="17" type="primary">nad6</name>
</gene>
<comment type="similarity">
    <text evidence="2">Belongs to the complex I subunit 6 family.</text>
</comment>
<accession>A0A346RKK1</accession>